<dbReference type="SUPFAM" id="SSF55874">
    <property type="entry name" value="ATPase domain of HSP90 chaperone/DNA topoisomerase II/histidine kinase"/>
    <property type="match status" value="1"/>
</dbReference>
<dbReference type="Gene3D" id="3.40.50.2300">
    <property type="match status" value="1"/>
</dbReference>
<sequence>MPDQPQFTPPISRKRILAADDDPIMREMIKARLGDDTDVTCAENGEIAWEKLLAENFDLAIIDLGMPKLDGFGLIRYLRQTPKTVDLPIIVATSRGDAQAIENAFASGASGFVTKPINWSLFKYNVQFILKTGLIERQLRASQTANDLITRTKDKLLDLMSARLQNSILPNDHTAPVNSFCDIVELSRLLISNPERNFTHHNVNEIIGQAVANCQTIADEKSINLVGRNSLADISISVDQSIWASALTRLVLFAIKSSPAGGTVEIMLGSQPDGSLVTSVRDNGPINSQAEIDARLNVLIDSETDRILPDLNLPIVKQIAEIHGGKILFQNNPGGGNIAALWLPANRVNIKQLEQTI</sequence>
<dbReference type="InterPro" id="IPR036890">
    <property type="entry name" value="HATPase_C_sf"/>
</dbReference>
<dbReference type="GO" id="GO:0008983">
    <property type="term" value="F:protein-glutamate O-methyltransferase activity"/>
    <property type="evidence" value="ECO:0007669"/>
    <property type="project" value="UniProtKB-EC"/>
</dbReference>
<dbReference type="InterPro" id="IPR001789">
    <property type="entry name" value="Sig_transdc_resp-reg_receiver"/>
</dbReference>
<dbReference type="PROSITE" id="PS50109">
    <property type="entry name" value="HIS_KIN"/>
    <property type="match status" value="1"/>
</dbReference>
<accession>A0A3B0RGJ3</accession>
<protein>
    <submittedName>
        <fullName evidence="4">Chemotaxis protein methyltransferase CheR</fullName>
        <ecNumber evidence="4">2.1.1.80</ecNumber>
    </submittedName>
</protein>
<evidence type="ECO:0000259" key="2">
    <source>
        <dbReference type="PROSITE" id="PS50109"/>
    </source>
</evidence>
<gene>
    <name evidence="4" type="ORF">MNBD_ALPHA08-2420</name>
</gene>
<dbReference type="Gene3D" id="3.30.565.10">
    <property type="entry name" value="Histidine kinase-like ATPase, C-terminal domain"/>
    <property type="match status" value="1"/>
</dbReference>
<dbReference type="PANTHER" id="PTHR43547">
    <property type="entry name" value="TWO-COMPONENT HISTIDINE KINASE"/>
    <property type="match status" value="1"/>
</dbReference>
<dbReference type="Pfam" id="PF02518">
    <property type="entry name" value="HATPase_c"/>
    <property type="match status" value="1"/>
</dbReference>
<keyword evidence="4" id="KW-0808">Transferase</keyword>
<dbReference type="PANTHER" id="PTHR43547:SF2">
    <property type="entry name" value="HYBRID SIGNAL TRANSDUCTION HISTIDINE KINASE C"/>
    <property type="match status" value="1"/>
</dbReference>
<dbReference type="InterPro" id="IPR011006">
    <property type="entry name" value="CheY-like_superfamily"/>
</dbReference>
<keyword evidence="4" id="KW-0489">Methyltransferase</keyword>
<feature type="domain" description="Histidine kinase" evidence="2">
    <location>
        <begin position="182"/>
        <end position="347"/>
    </location>
</feature>
<keyword evidence="1" id="KW-0597">Phosphoprotein</keyword>
<dbReference type="InterPro" id="IPR005467">
    <property type="entry name" value="His_kinase_dom"/>
</dbReference>
<dbReference type="InterPro" id="IPR003594">
    <property type="entry name" value="HATPase_dom"/>
</dbReference>
<organism evidence="4">
    <name type="scientific">hydrothermal vent metagenome</name>
    <dbReference type="NCBI Taxonomy" id="652676"/>
    <lineage>
        <taxon>unclassified sequences</taxon>
        <taxon>metagenomes</taxon>
        <taxon>ecological metagenomes</taxon>
    </lineage>
</organism>
<dbReference type="PROSITE" id="PS50110">
    <property type="entry name" value="RESPONSE_REGULATORY"/>
    <property type="match status" value="1"/>
</dbReference>
<proteinExistence type="predicted"/>
<dbReference type="GO" id="GO:0000155">
    <property type="term" value="F:phosphorelay sensor kinase activity"/>
    <property type="evidence" value="ECO:0007669"/>
    <property type="project" value="TreeGrafter"/>
</dbReference>
<evidence type="ECO:0000313" key="4">
    <source>
        <dbReference type="EMBL" id="VAV87986.1"/>
    </source>
</evidence>
<dbReference type="EC" id="2.1.1.80" evidence="4"/>
<dbReference type="AlphaFoldDB" id="A0A3B0RGJ3"/>
<feature type="domain" description="Response regulatory" evidence="3">
    <location>
        <begin position="15"/>
        <end position="130"/>
    </location>
</feature>
<dbReference type="GO" id="GO:0032259">
    <property type="term" value="P:methylation"/>
    <property type="evidence" value="ECO:0007669"/>
    <property type="project" value="UniProtKB-KW"/>
</dbReference>
<evidence type="ECO:0000259" key="3">
    <source>
        <dbReference type="PROSITE" id="PS50110"/>
    </source>
</evidence>
<name>A0A3B0RGJ3_9ZZZZ</name>
<dbReference type="SUPFAM" id="SSF52172">
    <property type="entry name" value="CheY-like"/>
    <property type="match status" value="1"/>
</dbReference>
<dbReference type="SMART" id="SM00448">
    <property type="entry name" value="REC"/>
    <property type="match status" value="1"/>
</dbReference>
<evidence type="ECO:0000256" key="1">
    <source>
        <dbReference type="ARBA" id="ARBA00022553"/>
    </source>
</evidence>
<reference evidence="4" key="1">
    <citation type="submission" date="2018-06" db="EMBL/GenBank/DDBJ databases">
        <authorList>
            <person name="Zhirakovskaya E."/>
        </authorList>
    </citation>
    <scope>NUCLEOTIDE SEQUENCE</scope>
</reference>
<dbReference type="Pfam" id="PF00072">
    <property type="entry name" value="Response_reg"/>
    <property type="match status" value="1"/>
</dbReference>
<dbReference type="EMBL" id="UOEC01000035">
    <property type="protein sequence ID" value="VAV87986.1"/>
    <property type="molecule type" value="Genomic_DNA"/>
</dbReference>